<dbReference type="OrthoDB" id="5983040at2759"/>
<protein>
    <submittedName>
        <fullName evidence="1">Uncharacterized protein</fullName>
    </submittedName>
</protein>
<sequence length="153" mass="17909">MMVQDFSECKSEGRALSHEDRVFLKKVNDGILKLDDGHYEIPLPFKENDTKLPNNRRYVLKRLFKLKIKFKRSEQLRNYYTAFMKDIIDRGYAELVPAEVYRGTTVGAEYDSESLNQHLLSGPDMTNGFVDVLCRFHQEPIGVMRDIEAMFHQ</sequence>
<gene>
    <name evidence="1" type="ORF">PACLA_8A011569</name>
</gene>
<dbReference type="EMBL" id="CACRXK020029840">
    <property type="protein sequence ID" value="CAB4042291.1"/>
    <property type="molecule type" value="Genomic_DNA"/>
</dbReference>
<feature type="non-terminal residue" evidence="1">
    <location>
        <position position="153"/>
    </location>
</feature>
<evidence type="ECO:0000313" key="2">
    <source>
        <dbReference type="Proteomes" id="UP001152795"/>
    </source>
</evidence>
<keyword evidence="2" id="KW-1185">Reference proteome</keyword>
<dbReference type="PANTHER" id="PTHR47331:SF1">
    <property type="entry name" value="GAG-LIKE PROTEIN"/>
    <property type="match status" value="1"/>
</dbReference>
<dbReference type="Proteomes" id="UP001152795">
    <property type="component" value="Unassembled WGS sequence"/>
</dbReference>
<accession>A0A7D9M2U1</accession>
<dbReference type="PANTHER" id="PTHR47331">
    <property type="entry name" value="PHD-TYPE DOMAIN-CONTAINING PROTEIN"/>
    <property type="match status" value="1"/>
</dbReference>
<reference evidence="1" key="1">
    <citation type="submission" date="2020-04" db="EMBL/GenBank/DDBJ databases">
        <authorList>
            <person name="Alioto T."/>
            <person name="Alioto T."/>
            <person name="Gomez Garrido J."/>
        </authorList>
    </citation>
    <scope>NUCLEOTIDE SEQUENCE</scope>
    <source>
        <strain evidence="1">A484AB</strain>
    </source>
</reference>
<comment type="caution">
    <text evidence="1">The sequence shown here is derived from an EMBL/GenBank/DDBJ whole genome shotgun (WGS) entry which is preliminary data.</text>
</comment>
<evidence type="ECO:0000313" key="1">
    <source>
        <dbReference type="EMBL" id="CAB4042291.1"/>
    </source>
</evidence>
<dbReference type="AlphaFoldDB" id="A0A7D9M2U1"/>
<proteinExistence type="predicted"/>
<name>A0A7D9M2U1_PARCT</name>
<organism evidence="1 2">
    <name type="scientific">Paramuricea clavata</name>
    <name type="common">Red gorgonian</name>
    <name type="synonym">Violescent sea-whip</name>
    <dbReference type="NCBI Taxonomy" id="317549"/>
    <lineage>
        <taxon>Eukaryota</taxon>
        <taxon>Metazoa</taxon>
        <taxon>Cnidaria</taxon>
        <taxon>Anthozoa</taxon>
        <taxon>Octocorallia</taxon>
        <taxon>Malacalcyonacea</taxon>
        <taxon>Plexauridae</taxon>
        <taxon>Paramuricea</taxon>
    </lineage>
</organism>